<evidence type="ECO:0000313" key="8">
    <source>
        <dbReference type="EMBL" id="GEX86916.1"/>
    </source>
</evidence>
<evidence type="ECO:0000256" key="2">
    <source>
        <dbReference type="ARBA" id="ARBA00022676"/>
    </source>
</evidence>
<feature type="compositionally biased region" description="Acidic residues" evidence="7">
    <location>
        <begin position="226"/>
        <end position="248"/>
    </location>
</feature>
<keyword evidence="2 8" id="KW-0328">Glycosyltransferase</keyword>
<keyword evidence="3 8" id="KW-0808">Transferase</keyword>
<dbReference type="GO" id="GO:0016757">
    <property type="term" value="F:glycosyltransferase activity"/>
    <property type="evidence" value="ECO:0007669"/>
    <property type="project" value="UniProtKB-KW"/>
</dbReference>
<evidence type="ECO:0000256" key="6">
    <source>
        <dbReference type="ARBA" id="ARBA00030350"/>
    </source>
</evidence>
<comment type="similarity">
    <text evidence="1">Belongs to the glycosyltransferase GT106 family.</text>
</comment>
<evidence type="ECO:0000256" key="5">
    <source>
        <dbReference type="ARBA" id="ARBA00023277"/>
    </source>
</evidence>
<gene>
    <name evidence="8" type="ORF">Tci_358891</name>
</gene>
<organism evidence="8">
    <name type="scientific">Tanacetum cinerariifolium</name>
    <name type="common">Dalmatian daisy</name>
    <name type="synonym">Chrysanthemum cinerariifolium</name>
    <dbReference type="NCBI Taxonomy" id="118510"/>
    <lineage>
        <taxon>Eukaryota</taxon>
        <taxon>Viridiplantae</taxon>
        <taxon>Streptophyta</taxon>
        <taxon>Embryophyta</taxon>
        <taxon>Tracheophyta</taxon>
        <taxon>Spermatophyta</taxon>
        <taxon>Magnoliopsida</taxon>
        <taxon>eudicotyledons</taxon>
        <taxon>Gunneridae</taxon>
        <taxon>Pentapetalae</taxon>
        <taxon>asterids</taxon>
        <taxon>campanulids</taxon>
        <taxon>Asterales</taxon>
        <taxon>Asteraceae</taxon>
        <taxon>Asteroideae</taxon>
        <taxon>Anthemideae</taxon>
        <taxon>Anthemidinae</taxon>
        <taxon>Tanacetum</taxon>
    </lineage>
</organism>
<dbReference type="PANTHER" id="PTHR31818">
    <property type="entry name" value="O-FUCOSYLTRANSFERASE 16"/>
    <property type="match status" value="1"/>
</dbReference>
<feature type="region of interest" description="Disordered" evidence="7">
    <location>
        <begin position="213"/>
        <end position="248"/>
    </location>
</feature>
<evidence type="ECO:0000256" key="7">
    <source>
        <dbReference type="SAM" id="MobiDB-lite"/>
    </source>
</evidence>
<dbReference type="EMBL" id="BKCJ010135560">
    <property type="protein sequence ID" value="GEX86916.1"/>
    <property type="molecule type" value="Genomic_DNA"/>
</dbReference>
<proteinExistence type="inferred from homology"/>
<keyword evidence="4" id="KW-0294">Fucose metabolism</keyword>
<sequence>KGNCVHFPALCLRPNPALFRDRRWISDPEKERRQGKCPLTPEEVGLVLRALGYEKDVHIYVASGEVYGGDETLGPLRALFPNIHSKDTIATKEELEPFSPFSSRMAALDFMVCDESDVFVTNNNGNMAKILAGRRRYFGHKPTIRPNAKKLSRLFLDRKNMTWEEFSARVQAHQVGFMGEPNEVRPGRGEFHENPTSCICEQPNAKSKTIPLPRKIGNDVSKTDEVVDDEDEYMDDDRESYNQDENEDGIVSNLQYLLNETNVDDIPSLSEENDLEELLSD</sequence>
<dbReference type="GO" id="GO:0006004">
    <property type="term" value="P:fucose metabolic process"/>
    <property type="evidence" value="ECO:0007669"/>
    <property type="project" value="UniProtKB-KW"/>
</dbReference>
<evidence type="ECO:0000256" key="1">
    <source>
        <dbReference type="ARBA" id="ARBA00007737"/>
    </source>
</evidence>
<reference evidence="8" key="1">
    <citation type="journal article" date="2019" name="Sci. Rep.">
        <title>Draft genome of Tanacetum cinerariifolium, the natural source of mosquito coil.</title>
        <authorList>
            <person name="Yamashiro T."/>
            <person name="Shiraishi A."/>
            <person name="Satake H."/>
            <person name="Nakayama K."/>
        </authorList>
    </citation>
    <scope>NUCLEOTIDE SEQUENCE</scope>
</reference>
<name>A0A699HDD0_TANCI</name>
<dbReference type="Pfam" id="PF10250">
    <property type="entry name" value="O-FucT"/>
    <property type="match status" value="1"/>
</dbReference>
<evidence type="ECO:0000256" key="4">
    <source>
        <dbReference type="ARBA" id="ARBA00023253"/>
    </source>
</evidence>
<accession>A0A699HDD0</accession>
<dbReference type="AlphaFoldDB" id="A0A699HDD0"/>
<feature type="non-terminal residue" evidence="8">
    <location>
        <position position="1"/>
    </location>
</feature>
<dbReference type="InterPro" id="IPR019378">
    <property type="entry name" value="GDP-Fuc_O-FucTrfase"/>
</dbReference>
<comment type="caution">
    <text evidence="8">The sequence shown here is derived from an EMBL/GenBank/DDBJ whole genome shotgun (WGS) entry which is preliminary data.</text>
</comment>
<dbReference type="PANTHER" id="PTHR31818:SF23">
    <property type="entry name" value="O-FUCOSYLTRANSFERASE FAMILY PROTEIN"/>
    <property type="match status" value="1"/>
</dbReference>
<protein>
    <recommendedName>
        <fullName evidence="6">O-fucosyltransferase family protein</fullName>
    </recommendedName>
</protein>
<evidence type="ECO:0000256" key="3">
    <source>
        <dbReference type="ARBA" id="ARBA00022679"/>
    </source>
</evidence>
<keyword evidence="5" id="KW-0119">Carbohydrate metabolism</keyword>